<evidence type="ECO:0000313" key="3">
    <source>
        <dbReference type="Proteomes" id="UP000590740"/>
    </source>
</evidence>
<gene>
    <name evidence="2" type="ORF">HNQ65_002512</name>
</gene>
<evidence type="ECO:0000256" key="1">
    <source>
        <dbReference type="ARBA" id="ARBA00022649"/>
    </source>
</evidence>
<dbReference type="Gene3D" id="3.30.2310.20">
    <property type="entry name" value="RelE-like"/>
    <property type="match status" value="1"/>
</dbReference>
<accession>A0A7W8DK77</accession>
<name>A0A7W8DK77_9BACT</name>
<dbReference type="AlphaFoldDB" id="A0A7W8DK77"/>
<organism evidence="2 3">
    <name type="scientific">Prosthecobacter vanneervenii</name>
    <dbReference type="NCBI Taxonomy" id="48466"/>
    <lineage>
        <taxon>Bacteria</taxon>
        <taxon>Pseudomonadati</taxon>
        <taxon>Verrucomicrobiota</taxon>
        <taxon>Verrucomicrobiia</taxon>
        <taxon>Verrucomicrobiales</taxon>
        <taxon>Verrucomicrobiaceae</taxon>
        <taxon>Prosthecobacter</taxon>
    </lineage>
</organism>
<protein>
    <submittedName>
        <fullName evidence="2">Plasmid stabilization system protein ParE</fullName>
    </submittedName>
</protein>
<proteinExistence type="predicted"/>
<dbReference type="RefSeq" id="WP_184339859.1">
    <property type="nucleotide sequence ID" value="NZ_JACHIG010000005.1"/>
</dbReference>
<sequence length="109" mass="13112">MSDDFNIHPAAREELHDAIRYYASVAEDHSLAIDFETTFYRYTDAIVASPLLYNIRRMSVRRANLKPRFSEYYIAYMIWRQKVVILAVAHAKRRPYYWRQRIGEAKDMF</sequence>
<dbReference type="InterPro" id="IPR007712">
    <property type="entry name" value="RelE/ParE_toxin"/>
</dbReference>
<dbReference type="InterPro" id="IPR035093">
    <property type="entry name" value="RelE/ParE_toxin_dom_sf"/>
</dbReference>
<dbReference type="EMBL" id="JACHIG010000005">
    <property type="protein sequence ID" value="MBB5032929.1"/>
    <property type="molecule type" value="Genomic_DNA"/>
</dbReference>
<keyword evidence="3" id="KW-1185">Reference proteome</keyword>
<comment type="caution">
    <text evidence="2">The sequence shown here is derived from an EMBL/GenBank/DDBJ whole genome shotgun (WGS) entry which is preliminary data.</text>
</comment>
<keyword evidence="1" id="KW-1277">Toxin-antitoxin system</keyword>
<evidence type="ECO:0000313" key="2">
    <source>
        <dbReference type="EMBL" id="MBB5032929.1"/>
    </source>
</evidence>
<dbReference type="Proteomes" id="UP000590740">
    <property type="component" value="Unassembled WGS sequence"/>
</dbReference>
<reference evidence="2 3" key="1">
    <citation type="submission" date="2020-08" db="EMBL/GenBank/DDBJ databases">
        <title>Genomic Encyclopedia of Type Strains, Phase IV (KMG-IV): sequencing the most valuable type-strain genomes for metagenomic binning, comparative biology and taxonomic classification.</title>
        <authorList>
            <person name="Goeker M."/>
        </authorList>
    </citation>
    <scope>NUCLEOTIDE SEQUENCE [LARGE SCALE GENOMIC DNA]</scope>
    <source>
        <strain evidence="2 3">DSM 12252</strain>
    </source>
</reference>
<dbReference type="Pfam" id="PF05016">
    <property type="entry name" value="ParE_toxin"/>
    <property type="match status" value="1"/>
</dbReference>